<keyword evidence="3" id="KW-1185">Reference proteome</keyword>
<proteinExistence type="predicted"/>
<dbReference type="EMBL" id="BAAAXF010000080">
    <property type="protein sequence ID" value="GAA3504033.1"/>
    <property type="molecule type" value="Genomic_DNA"/>
</dbReference>
<organism evidence="2 3">
    <name type="scientific">Streptomyces prasinosporus</name>
    <dbReference type="NCBI Taxonomy" id="68256"/>
    <lineage>
        <taxon>Bacteria</taxon>
        <taxon>Bacillati</taxon>
        <taxon>Actinomycetota</taxon>
        <taxon>Actinomycetes</taxon>
        <taxon>Kitasatosporales</taxon>
        <taxon>Streptomycetaceae</taxon>
        <taxon>Streptomyces</taxon>
        <taxon>Streptomyces albogriseolus group</taxon>
    </lineage>
</organism>
<dbReference type="Proteomes" id="UP001501455">
    <property type="component" value="Unassembled WGS sequence"/>
</dbReference>
<name>A0ABP6U8J1_9ACTN</name>
<evidence type="ECO:0000313" key="2">
    <source>
        <dbReference type="EMBL" id="GAA3504033.1"/>
    </source>
</evidence>
<gene>
    <name evidence="2" type="ORF">GCM10019016_111460</name>
</gene>
<feature type="region of interest" description="Disordered" evidence="1">
    <location>
        <begin position="270"/>
        <end position="295"/>
    </location>
</feature>
<evidence type="ECO:0000256" key="1">
    <source>
        <dbReference type="SAM" id="MobiDB-lite"/>
    </source>
</evidence>
<reference evidence="3" key="1">
    <citation type="journal article" date="2019" name="Int. J. Syst. Evol. Microbiol.">
        <title>The Global Catalogue of Microorganisms (GCM) 10K type strain sequencing project: providing services to taxonomists for standard genome sequencing and annotation.</title>
        <authorList>
            <consortium name="The Broad Institute Genomics Platform"/>
            <consortium name="The Broad Institute Genome Sequencing Center for Infectious Disease"/>
            <person name="Wu L."/>
            <person name="Ma J."/>
        </authorList>
    </citation>
    <scope>NUCLEOTIDE SEQUENCE [LARGE SCALE GENOMIC DNA]</scope>
    <source>
        <strain evidence="3">JCM 4816</strain>
    </source>
</reference>
<evidence type="ECO:0000313" key="3">
    <source>
        <dbReference type="Proteomes" id="UP001501455"/>
    </source>
</evidence>
<feature type="compositionally biased region" description="Basic residues" evidence="1">
    <location>
        <begin position="283"/>
        <end position="295"/>
    </location>
</feature>
<comment type="caution">
    <text evidence="2">The sequence shown here is derived from an EMBL/GenBank/DDBJ whole genome shotgun (WGS) entry which is preliminary data.</text>
</comment>
<accession>A0ABP6U8J1</accession>
<sequence>MQQHLQVGVVGQRGAQQLLGDRDLGVGQQDGRLRAGQALAGGEPFADLAVGGQELQGAVQAALAHQVLQEALLGVEHVLGLGQGVGDGGVLRVVGAQHHAADLVGHLGQQPVALLDRHVPFLDQAVEQDLDVHLVVGGVHARAVVDGVGVDPAAVQRELDPAELGQAQVAALADDGDAQVLAVDADGVVGLVADVHVGLAGGLDVRADAAVPQQVHRRRQDRLHQVGRGHLGDAGLDAQGLADLGVDRDGLGGAREHAAAGRQQFGVVVGPGAARAARTGGGARRRRRPRPGSGR</sequence>
<protein>
    <submittedName>
        <fullName evidence="2">Uncharacterized protein</fullName>
    </submittedName>
</protein>